<dbReference type="InterPro" id="IPR057229">
    <property type="entry name" value="DUF7907"/>
</dbReference>
<organism evidence="3 4">
    <name type="scientific">Lecanosticta acicola</name>
    <dbReference type="NCBI Taxonomy" id="111012"/>
    <lineage>
        <taxon>Eukaryota</taxon>
        <taxon>Fungi</taxon>
        <taxon>Dikarya</taxon>
        <taxon>Ascomycota</taxon>
        <taxon>Pezizomycotina</taxon>
        <taxon>Dothideomycetes</taxon>
        <taxon>Dothideomycetidae</taxon>
        <taxon>Mycosphaerellales</taxon>
        <taxon>Mycosphaerellaceae</taxon>
        <taxon>Lecanosticta</taxon>
    </lineage>
</organism>
<dbReference type="Pfam" id="PF25484">
    <property type="entry name" value="DUF7907"/>
    <property type="match status" value="1"/>
</dbReference>
<dbReference type="AlphaFoldDB" id="A0AAI9ECS8"/>
<dbReference type="Proteomes" id="UP001296104">
    <property type="component" value="Unassembled WGS sequence"/>
</dbReference>
<keyword evidence="4" id="KW-1185">Reference proteome</keyword>
<evidence type="ECO:0000313" key="4">
    <source>
        <dbReference type="Proteomes" id="UP001296104"/>
    </source>
</evidence>
<gene>
    <name evidence="3" type="ORF">LECACI_7A006711</name>
</gene>
<sequence>MHAFSLLALAGAASALPPKRAISKEEFTIAMQLGAGEEAPVVPLLAVPNGPGSKEYILVGQTQGTAATPVYATGTSPDQTLALDVGGKPYYMSAADIGDLDGAASTVNADPLYKDEEWSVDGTTIDHQLTAANNIFLACNQTVNSAEVPVLTWGSQESDGSYPEGCYFTSLYRKCNVPGSDASCEE</sequence>
<evidence type="ECO:0000256" key="1">
    <source>
        <dbReference type="SAM" id="SignalP"/>
    </source>
</evidence>
<accession>A0AAI9ECS8</accession>
<feature type="chain" id="PRO_5042478627" description="DUF7907 domain-containing protein" evidence="1">
    <location>
        <begin position="16"/>
        <end position="186"/>
    </location>
</feature>
<dbReference type="EMBL" id="CAVMBE010000050">
    <property type="protein sequence ID" value="CAK4031553.1"/>
    <property type="molecule type" value="Genomic_DNA"/>
</dbReference>
<keyword evidence="1" id="KW-0732">Signal</keyword>
<reference evidence="3" key="1">
    <citation type="submission" date="2023-11" db="EMBL/GenBank/DDBJ databases">
        <authorList>
            <person name="Alioto T."/>
            <person name="Alioto T."/>
            <person name="Gomez Garrido J."/>
        </authorList>
    </citation>
    <scope>NUCLEOTIDE SEQUENCE</scope>
</reference>
<feature type="domain" description="DUF7907" evidence="2">
    <location>
        <begin position="50"/>
        <end position="175"/>
    </location>
</feature>
<proteinExistence type="predicted"/>
<evidence type="ECO:0000313" key="3">
    <source>
        <dbReference type="EMBL" id="CAK4031553.1"/>
    </source>
</evidence>
<comment type="caution">
    <text evidence="3">The sequence shown here is derived from an EMBL/GenBank/DDBJ whole genome shotgun (WGS) entry which is preliminary data.</text>
</comment>
<feature type="signal peptide" evidence="1">
    <location>
        <begin position="1"/>
        <end position="15"/>
    </location>
</feature>
<name>A0AAI9ECS8_9PEZI</name>
<protein>
    <recommendedName>
        <fullName evidence="2">DUF7907 domain-containing protein</fullName>
    </recommendedName>
</protein>
<evidence type="ECO:0000259" key="2">
    <source>
        <dbReference type="Pfam" id="PF25484"/>
    </source>
</evidence>